<dbReference type="OrthoDB" id="570664at2"/>
<dbReference type="AlphaFoldDB" id="A0A2K9NX91"/>
<proteinExistence type="predicted"/>
<dbReference type="RefSeq" id="WP_102244685.1">
    <property type="nucleotide sequence ID" value="NZ_CP025704.1"/>
</dbReference>
<dbReference type="InterPro" id="IPR000994">
    <property type="entry name" value="Pept_M24"/>
</dbReference>
<evidence type="ECO:0000313" key="2">
    <source>
        <dbReference type="Proteomes" id="UP000235584"/>
    </source>
</evidence>
<gene>
    <name evidence="1" type="ORF">C0V70_15025</name>
</gene>
<dbReference type="Gene3D" id="3.90.230.10">
    <property type="entry name" value="Creatinase/methionine aminopeptidase superfamily"/>
    <property type="match status" value="1"/>
</dbReference>
<dbReference type="InterPro" id="IPR036005">
    <property type="entry name" value="Creatinase/aminopeptidase-like"/>
</dbReference>
<dbReference type="CDD" id="cd01066">
    <property type="entry name" value="APP_MetAP"/>
    <property type="match status" value="1"/>
</dbReference>
<name>A0A2K9NX91_BACTC</name>
<evidence type="ECO:0000313" key="1">
    <source>
        <dbReference type="EMBL" id="AUN99394.1"/>
    </source>
</evidence>
<keyword evidence="2" id="KW-1185">Reference proteome</keyword>
<dbReference type="Pfam" id="PF00557">
    <property type="entry name" value="Peptidase_M24"/>
    <property type="match status" value="1"/>
</dbReference>
<dbReference type="KEGG" id="bsto:C0V70_15025"/>
<dbReference type="Proteomes" id="UP000235584">
    <property type="component" value="Chromosome"/>
</dbReference>
<reference evidence="1 2" key="1">
    <citation type="submission" date="2018-01" db="EMBL/GenBank/DDBJ databases">
        <title>Complete genome sequence of Bacteriovorax stolpii DSM12778.</title>
        <authorList>
            <person name="Tang B."/>
            <person name="Chang J."/>
        </authorList>
    </citation>
    <scope>NUCLEOTIDE SEQUENCE [LARGE SCALE GENOMIC DNA]</scope>
    <source>
        <strain evidence="1 2">DSM 12778</strain>
    </source>
</reference>
<organism evidence="1 2">
    <name type="scientific">Bacteriovorax stolpii</name>
    <name type="common">Bdellovibrio stolpii</name>
    <dbReference type="NCBI Taxonomy" id="960"/>
    <lineage>
        <taxon>Bacteria</taxon>
        <taxon>Pseudomonadati</taxon>
        <taxon>Bdellovibrionota</taxon>
        <taxon>Bacteriovoracia</taxon>
        <taxon>Bacteriovoracales</taxon>
        <taxon>Bacteriovoracaceae</taxon>
        <taxon>Bacteriovorax</taxon>
    </lineage>
</organism>
<accession>A0A2K9NX91</accession>
<protein>
    <submittedName>
        <fullName evidence="1">(Fe-S)-binding protein</fullName>
    </submittedName>
</protein>
<sequence>MSSSLENTGEQFNLDDYLRAQEKTRQVVANFAKKITPGMTEKEGRALLESMMDDSGLEKRWHPTKFRMGPNTTKNFRDNSEDYTIVEDDIFFADIGPVYYNHEGDYGETFTIGHNPRHKHLAQSAKAVFYSTQKAWKEQKLTGKELYTFAENEAQKLNLRLNSNMYGHRLGDFPHAVHSKEKLGNIEFSPAPTLWVLEIHLIDDELGRGAFFEDILL</sequence>
<dbReference type="SUPFAM" id="SSF55920">
    <property type="entry name" value="Creatinase/aminopeptidase"/>
    <property type="match status" value="1"/>
</dbReference>
<dbReference type="EMBL" id="CP025704">
    <property type="protein sequence ID" value="AUN99394.1"/>
    <property type="molecule type" value="Genomic_DNA"/>
</dbReference>